<accession>A0A6J8CRN1</accession>
<organism evidence="2 3">
    <name type="scientific">Mytilus coruscus</name>
    <name type="common">Sea mussel</name>
    <dbReference type="NCBI Taxonomy" id="42192"/>
    <lineage>
        <taxon>Eukaryota</taxon>
        <taxon>Metazoa</taxon>
        <taxon>Spiralia</taxon>
        <taxon>Lophotrochozoa</taxon>
        <taxon>Mollusca</taxon>
        <taxon>Bivalvia</taxon>
        <taxon>Autobranchia</taxon>
        <taxon>Pteriomorphia</taxon>
        <taxon>Mytilida</taxon>
        <taxon>Mytiloidea</taxon>
        <taxon>Mytilidae</taxon>
        <taxon>Mytilinae</taxon>
        <taxon>Mytilus</taxon>
    </lineage>
</organism>
<proteinExistence type="predicted"/>
<evidence type="ECO:0000256" key="1">
    <source>
        <dbReference type="SAM" id="Coils"/>
    </source>
</evidence>
<feature type="coiled-coil region" evidence="1">
    <location>
        <begin position="67"/>
        <end position="94"/>
    </location>
</feature>
<dbReference type="EMBL" id="CACVKT020005897">
    <property type="protein sequence ID" value="CAC5398431.1"/>
    <property type="molecule type" value="Genomic_DNA"/>
</dbReference>
<sequence length="312" mass="36415">MSIDPSLIAHLLSEYFKRTSGEVPSTSKTGTCEPEMDENQQFYKDSEYDFDSVGVPERQLNIDDVKNTEFREERKALQTKIRKIRQEVESLITEQIQFSEYKERNDASLMKFMKTRLIKVDPLKYSKPSILMRHLMCLKSIYNNKIPPVTQNDGIKLPKMVEKADEKKRELKAVQSNHNVSQTYSNMPYQNHQFQQTVLQHHPTPYNMIPLYLSVNYDSVPQQPQPHHLFNQYTVSMHPSYNPKHPNASMSGNPTFNFNLMPLQVIPPQSPFLYSTHADDVHHRSTDKRTSLSHQRYGHPLNCEIFIVIYPS</sequence>
<protein>
    <submittedName>
        <fullName evidence="2">Uncharacterized protein</fullName>
    </submittedName>
</protein>
<dbReference type="AlphaFoldDB" id="A0A6J8CRN1"/>
<keyword evidence="1" id="KW-0175">Coiled coil</keyword>
<evidence type="ECO:0000313" key="3">
    <source>
        <dbReference type="Proteomes" id="UP000507470"/>
    </source>
</evidence>
<evidence type="ECO:0000313" key="2">
    <source>
        <dbReference type="EMBL" id="CAC5398431.1"/>
    </source>
</evidence>
<dbReference type="Proteomes" id="UP000507470">
    <property type="component" value="Unassembled WGS sequence"/>
</dbReference>
<gene>
    <name evidence="2" type="ORF">MCOR_32803</name>
</gene>
<reference evidence="2 3" key="1">
    <citation type="submission" date="2020-06" db="EMBL/GenBank/DDBJ databases">
        <authorList>
            <person name="Li R."/>
            <person name="Bekaert M."/>
        </authorList>
    </citation>
    <scope>NUCLEOTIDE SEQUENCE [LARGE SCALE GENOMIC DNA]</scope>
    <source>
        <strain evidence="3">wild</strain>
    </source>
</reference>
<name>A0A6J8CRN1_MYTCO</name>
<keyword evidence="3" id="KW-1185">Reference proteome</keyword>